<name>A0A5N5LUR4_PANHP</name>
<evidence type="ECO:0000313" key="2">
    <source>
        <dbReference type="Proteomes" id="UP000327468"/>
    </source>
</evidence>
<comment type="caution">
    <text evidence="1">The sequence shown here is derived from an EMBL/GenBank/DDBJ whole genome shotgun (WGS) entry which is preliminary data.</text>
</comment>
<keyword evidence="2" id="KW-1185">Reference proteome</keyword>
<sequence length="76" mass="7899">MATTHTICDDVFTAALSCVSATCEMLTNVFTCGGEKHDEGAVAEGSAVLEGVKLSVAETEPEGTQSSVRPFFSTQP</sequence>
<accession>A0A5N5LUR4</accession>
<proteinExistence type="predicted"/>
<gene>
    <name evidence="1" type="ORF">PHYPO_G00074430</name>
</gene>
<dbReference type="Proteomes" id="UP000327468">
    <property type="component" value="Chromosome 16"/>
</dbReference>
<organism evidence="1 2">
    <name type="scientific">Pangasianodon hypophthalmus</name>
    <name type="common">Striped catfish</name>
    <name type="synonym">Helicophagus hypophthalmus</name>
    <dbReference type="NCBI Taxonomy" id="310915"/>
    <lineage>
        <taxon>Eukaryota</taxon>
        <taxon>Metazoa</taxon>
        <taxon>Chordata</taxon>
        <taxon>Craniata</taxon>
        <taxon>Vertebrata</taxon>
        <taxon>Euteleostomi</taxon>
        <taxon>Actinopterygii</taxon>
        <taxon>Neopterygii</taxon>
        <taxon>Teleostei</taxon>
        <taxon>Ostariophysi</taxon>
        <taxon>Siluriformes</taxon>
        <taxon>Pangasiidae</taxon>
        <taxon>Pangasianodon</taxon>
    </lineage>
</organism>
<reference evidence="1 2" key="1">
    <citation type="submission" date="2019-06" db="EMBL/GenBank/DDBJ databases">
        <title>A chromosome-scale genome assembly of the striped catfish, Pangasianodon hypophthalmus.</title>
        <authorList>
            <person name="Wen M."/>
            <person name="Zahm M."/>
            <person name="Roques C."/>
            <person name="Cabau C."/>
            <person name="Klopp C."/>
            <person name="Donnadieu C."/>
            <person name="Jouanno E."/>
            <person name="Avarre J.-C."/>
            <person name="Campet M."/>
            <person name="Ha T.T.T."/>
            <person name="Dugue R."/>
            <person name="Lampietro C."/>
            <person name="Louis A."/>
            <person name="Herpin A."/>
            <person name="Echchiki A."/>
            <person name="Berthelot C."/>
            <person name="Parey E."/>
            <person name="Roest-Crollius H."/>
            <person name="Braasch I."/>
            <person name="Postlethwait J."/>
            <person name="Bobe J."/>
            <person name="Montfort J."/>
            <person name="Bouchez O."/>
            <person name="Begum T."/>
            <person name="Schartl M."/>
            <person name="Guiguen Y."/>
        </authorList>
    </citation>
    <scope>NUCLEOTIDE SEQUENCE [LARGE SCALE GENOMIC DNA]</scope>
    <source>
        <strain evidence="1 2">Indonesia</strain>
        <tissue evidence="1">Blood</tissue>
    </source>
</reference>
<dbReference type="AlphaFoldDB" id="A0A5N5LUR4"/>
<dbReference type="EMBL" id="VFJC01000017">
    <property type="protein sequence ID" value="KAB5546645.1"/>
    <property type="molecule type" value="Genomic_DNA"/>
</dbReference>
<evidence type="ECO:0000313" key="1">
    <source>
        <dbReference type="EMBL" id="KAB5546645.1"/>
    </source>
</evidence>
<protein>
    <submittedName>
        <fullName evidence="1">Uncharacterized protein</fullName>
    </submittedName>
</protein>